<feature type="transmembrane region" description="Helical" evidence="8">
    <location>
        <begin position="241"/>
        <end position="261"/>
    </location>
</feature>
<dbReference type="RefSeq" id="WP_006549174.1">
    <property type="nucleotide sequence ID" value="NZ_JAHAIH010000005.1"/>
</dbReference>
<dbReference type="FunFam" id="1.20.1720.10:FF:000004">
    <property type="entry name" value="EmrB/QacA family drug resistance transporter"/>
    <property type="match status" value="1"/>
</dbReference>
<comment type="caution">
    <text evidence="10">The sequence shown here is derived from an EMBL/GenBank/DDBJ whole genome shotgun (WGS) entry which is preliminary data.</text>
</comment>
<evidence type="ECO:0000256" key="2">
    <source>
        <dbReference type="ARBA" id="ARBA00007520"/>
    </source>
</evidence>
<evidence type="ECO:0000256" key="5">
    <source>
        <dbReference type="ARBA" id="ARBA00022692"/>
    </source>
</evidence>
<proteinExistence type="inferred from homology"/>
<gene>
    <name evidence="10" type="ORF">CYJ26_02885</name>
</gene>
<dbReference type="CDD" id="cd17502">
    <property type="entry name" value="MFS_Azr1_MDR_like"/>
    <property type="match status" value="1"/>
</dbReference>
<feature type="domain" description="Major facilitator superfamily (MFS) profile" evidence="9">
    <location>
        <begin position="30"/>
        <end position="505"/>
    </location>
</feature>
<dbReference type="Pfam" id="PF07690">
    <property type="entry name" value="MFS_1"/>
    <property type="match status" value="1"/>
</dbReference>
<evidence type="ECO:0000256" key="6">
    <source>
        <dbReference type="ARBA" id="ARBA00022989"/>
    </source>
</evidence>
<evidence type="ECO:0000256" key="7">
    <source>
        <dbReference type="ARBA" id="ARBA00023136"/>
    </source>
</evidence>
<feature type="transmembrane region" description="Helical" evidence="8">
    <location>
        <begin position="374"/>
        <end position="399"/>
    </location>
</feature>
<dbReference type="GO" id="GO:0005886">
    <property type="term" value="C:plasma membrane"/>
    <property type="evidence" value="ECO:0007669"/>
    <property type="project" value="UniProtKB-SubCell"/>
</dbReference>
<feature type="transmembrane region" description="Helical" evidence="8">
    <location>
        <begin position="28"/>
        <end position="52"/>
    </location>
</feature>
<keyword evidence="6 8" id="KW-1133">Transmembrane helix</keyword>
<evidence type="ECO:0000256" key="4">
    <source>
        <dbReference type="ARBA" id="ARBA00022475"/>
    </source>
</evidence>
<organism evidence="10 11">
    <name type="scientific">Actinomyces urogenitalis</name>
    <dbReference type="NCBI Taxonomy" id="103621"/>
    <lineage>
        <taxon>Bacteria</taxon>
        <taxon>Bacillati</taxon>
        <taxon>Actinomycetota</taxon>
        <taxon>Actinomycetes</taxon>
        <taxon>Actinomycetales</taxon>
        <taxon>Actinomycetaceae</taxon>
        <taxon>Actinomyces</taxon>
    </lineage>
</organism>
<dbReference type="InterPro" id="IPR011701">
    <property type="entry name" value="MFS"/>
</dbReference>
<dbReference type="PROSITE" id="PS50850">
    <property type="entry name" value="MFS"/>
    <property type="match status" value="1"/>
</dbReference>
<feature type="transmembrane region" description="Helical" evidence="8">
    <location>
        <begin position="320"/>
        <end position="342"/>
    </location>
</feature>
<keyword evidence="5 8" id="KW-0812">Transmembrane</keyword>
<protein>
    <submittedName>
        <fullName evidence="10">MFS transporter</fullName>
    </submittedName>
</protein>
<keyword evidence="7 8" id="KW-0472">Membrane</keyword>
<feature type="transmembrane region" description="Helical" evidence="8">
    <location>
        <begin position="120"/>
        <end position="141"/>
    </location>
</feature>
<dbReference type="PANTHER" id="PTHR23501:SF197">
    <property type="entry name" value="COMD"/>
    <property type="match status" value="1"/>
</dbReference>
<evidence type="ECO:0000313" key="11">
    <source>
        <dbReference type="Proteomes" id="UP000234778"/>
    </source>
</evidence>
<dbReference type="PANTHER" id="PTHR23501">
    <property type="entry name" value="MAJOR FACILITATOR SUPERFAMILY"/>
    <property type="match status" value="1"/>
</dbReference>
<dbReference type="Gene3D" id="1.20.1250.20">
    <property type="entry name" value="MFS general substrate transporter like domains"/>
    <property type="match status" value="1"/>
</dbReference>
<feature type="transmembrane region" description="Helical" evidence="8">
    <location>
        <begin position="215"/>
        <end position="235"/>
    </location>
</feature>
<evidence type="ECO:0000259" key="9">
    <source>
        <dbReference type="PROSITE" id="PS50850"/>
    </source>
</evidence>
<dbReference type="InterPro" id="IPR036259">
    <property type="entry name" value="MFS_trans_sf"/>
</dbReference>
<dbReference type="PRINTS" id="PR01036">
    <property type="entry name" value="TCRTETB"/>
</dbReference>
<sequence>MSTTPTPPHRPDDPAAEVMTFRPDARFWLVYACLMTVQFLGALYHTVVATALPTVIGELGGVAHMSWAITAYTLGQTLAMPINGKVGDLVGRKQLYLLAIALFVGGSALCGAAPDMMTFTIFRFVQGLGGGGLMICSQAITGDLIPPRVRGKYMAPMGAMFGIAAILGPLLGGWLTDWLGWRSIFWFFLPFGLFAWIAVAIALKMPRHRVPLDIDWAGLALTSVGATGIVLLATWGGTTYAWNHPLILALLVVTLACWAALVPVEKRAANPLIPLQILTNHTFVVATVVAVLMCACMFGMNGYLPTYVQMVHGVSPTTSGLVLVPGAVAMFLGSVTSGWLVSRTGRYKVYPVLGSLLAACGMAVLGLIPSDAAVWWFGVGVFILQLGVGMFLQLSVLIIQNALPAKMLGTATSTNNFFREIGVSVGNTVVGVLFTSRLTASLLALGFSSDDAASITPATISALTPHTQADVAEAYQEALGPVLLGLAPVLVVAAVVALAFRPVPLSVKTGLEQVAAEEAREEAAGGQDPLREED</sequence>
<keyword evidence="4" id="KW-1003">Cell membrane</keyword>
<dbReference type="SUPFAM" id="SSF103473">
    <property type="entry name" value="MFS general substrate transporter"/>
    <property type="match status" value="1"/>
</dbReference>
<evidence type="ECO:0000256" key="3">
    <source>
        <dbReference type="ARBA" id="ARBA00022448"/>
    </source>
</evidence>
<dbReference type="EMBL" id="PKHA01000002">
    <property type="protein sequence ID" value="PKY99103.1"/>
    <property type="molecule type" value="Genomic_DNA"/>
</dbReference>
<evidence type="ECO:0000313" key="10">
    <source>
        <dbReference type="EMBL" id="PKY99103.1"/>
    </source>
</evidence>
<feature type="transmembrane region" description="Helical" evidence="8">
    <location>
        <begin position="482"/>
        <end position="500"/>
    </location>
</feature>
<evidence type="ECO:0000256" key="1">
    <source>
        <dbReference type="ARBA" id="ARBA00004651"/>
    </source>
</evidence>
<dbReference type="InterPro" id="IPR020846">
    <property type="entry name" value="MFS_dom"/>
</dbReference>
<name>A0A2I1KTZ5_9ACTO</name>
<feature type="transmembrane region" description="Helical" evidence="8">
    <location>
        <begin position="349"/>
        <end position="368"/>
    </location>
</feature>
<comment type="similarity">
    <text evidence="2">Belongs to the major facilitator superfamily. TCR/Tet family.</text>
</comment>
<feature type="transmembrane region" description="Helical" evidence="8">
    <location>
        <begin position="184"/>
        <end position="203"/>
    </location>
</feature>
<feature type="transmembrane region" description="Helical" evidence="8">
    <location>
        <begin position="282"/>
        <end position="300"/>
    </location>
</feature>
<comment type="subcellular location">
    <subcellularLocation>
        <location evidence="1">Cell membrane</location>
        <topology evidence="1">Multi-pass membrane protein</topology>
    </subcellularLocation>
</comment>
<feature type="transmembrane region" description="Helical" evidence="8">
    <location>
        <begin position="64"/>
        <end position="83"/>
    </location>
</feature>
<dbReference type="Gene3D" id="1.20.1720.10">
    <property type="entry name" value="Multidrug resistance protein D"/>
    <property type="match status" value="1"/>
</dbReference>
<dbReference type="GeneID" id="81707889"/>
<keyword evidence="3" id="KW-0813">Transport</keyword>
<dbReference type="AlphaFoldDB" id="A0A2I1KTZ5"/>
<dbReference type="GO" id="GO:0022857">
    <property type="term" value="F:transmembrane transporter activity"/>
    <property type="evidence" value="ECO:0007669"/>
    <property type="project" value="InterPro"/>
</dbReference>
<reference evidence="10 11" key="1">
    <citation type="submission" date="2017-12" db="EMBL/GenBank/DDBJ databases">
        <title>Phylogenetic diversity of female urinary microbiome.</title>
        <authorList>
            <person name="Thomas-White K."/>
            <person name="Wolfe A.J."/>
        </authorList>
    </citation>
    <scope>NUCLEOTIDE SEQUENCE [LARGE SCALE GENOMIC DNA]</scope>
    <source>
        <strain evidence="10 11">UMB0319</strain>
    </source>
</reference>
<dbReference type="Proteomes" id="UP000234778">
    <property type="component" value="Unassembled WGS sequence"/>
</dbReference>
<accession>A0A2I1KTZ5</accession>
<evidence type="ECO:0000256" key="8">
    <source>
        <dbReference type="SAM" id="Phobius"/>
    </source>
</evidence>
<feature type="transmembrane region" description="Helical" evidence="8">
    <location>
        <begin position="153"/>
        <end position="172"/>
    </location>
</feature>
<feature type="transmembrane region" description="Helical" evidence="8">
    <location>
        <begin position="95"/>
        <end position="114"/>
    </location>
</feature>